<dbReference type="EMBL" id="MOBN01000049">
    <property type="protein sequence ID" value="RON21729.1"/>
    <property type="molecule type" value="Genomic_DNA"/>
</dbReference>
<evidence type="ECO:0000313" key="2">
    <source>
        <dbReference type="Proteomes" id="UP000284168"/>
    </source>
</evidence>
<sequence length="72" mass="7798">MALLPQSIESKLPGTITLWGAGWLMERRYIWCATQKQCGSGLARDEAITSNIYVDCYTAIAGKPALTGFCVG</sequence>
<organism evidence="1 2">
    <name type="scientific">Pseudomonas lini</name>
    <dbReference type="NCBI Taxonomy" id="163011"/>
    <lineage>
        <taxon>Bacteria</taxon>
        <taxon>Pseudomonadati</taxon>
        <taxon>Pseudomonadota</taxon>
        <taxon>Gammaproteobacteria</taxon>
        <taxon>Pseudomonadales</taxon>
        <taxon>Pseudomonadaceae</taxon>
        <taxon>Pseudomonas</taxon>
    </lineage>
</organism>
<comment type="caution">
    <text evidence="1">The sequence shown here is derived from an EMBL/GenBank/DDBJ whole genome shotgun (WGS) entry which is preliminary data.</text>
</comment>
<accession>A0A423I8K8</accession>
<protein>
    <submittedName>
        <fullName evidence="1">Uncharacterized protein</fullName>
    </submittedName>
</protein>
<proteinExistence type="predicted"/>
<reference evidence="1 2" key="1">
    <citation type="submission" date="2016-10" db="EMBL/GenBank/DDBJ databases">
        <title>Comparative genome analysis of multiple Pseudomonas spp. focuses on biocontrol and plant growth promoting traits.</title>
        <authorList>
            <person name="Tao X.-Y."/>
            <person name="Taylor C.G."/>
        </authorList>
    </citation>
    <scope>NUCLEOTIDE SEQUENCE [LARGE SCALE GENOMIC DNA]</scope>
    <source>
        <strain evidence="1 2">48C10</strain>
    </source>
</reference>
<evidence type="ECO:0000313" key="1">
    <source>
        <dbReference type="EMBL" id="RON21729.1"/>
    </source>
</evidence>
<dbReference type="AlphaFoldDB" id="A0A423I8K8"/>
<dbReference type="Proteomes" id="UP000284168">
    <property type="component" value="Unassembled WGS sequence"/>
</dbReference>
<gene>
    <name evidence="1" type="ORF">BK663_29325</name>
</gene>
<name>A0A423I8K8_9PSED</name>